<sequence>MNRLHQVDPAQATGKTQELFGAVEARLGKVPNLMRVFANSPAALEAYMNFSSALMRGSLPLKLRESIALAVGEINGCGYCLSAHTLSAGKAGLSKEDVLAARRSTSADDKFDAALKLARAVALQRGHIADADLQNARSAGLNDAEIVEIIQHVALNTLTNYTNEVARTVLDFPEVKPGELEPTLATV</sequence>
<keyword evidence="2" id="KW-0575">Peroxidase</keyword>
<dbReference type="Pfam" id="PF02627">
    <property type="entry name" value="CMD"/>
    <property type="match status" value="1"/>
</dbReference>
<comment type="caution">
    <text evidence="2">The sequence shown here is derived from an EMBL/GenBank/DDBJ whole genome shotgun (WGS) entry which is preliminary data.</text>
</comment>
<accession>B4D476</accession>
<dbReference type="SUPFAM" id="SSF69118">
    <property type="entry name" value="AhpD-like"/>
    <property type="match status" value="1"/>
</dbReference>
<feature type="domain" description="Carboxymuconolactone decarboxylase-like" evidence="1">
    <location>
        <begin position="41"/>
        <end position="121"/>
    </location>
</feature>
<dbReference type="InterPro" id="IPR010195">
    <property type="entry name" value="Uncharacterised_peroxidase-rel"/>
</dbReference>
<keyword evidence="2" id="KW-0560">Oxidoreductase</keyword>
<evidence type="ECO:0000313" key="2">
    <source>
        <dbReference type="EMBL" id="EDY18677.1"/>
    </source>
</evidence>
<evidence type="ECO:0000259" key="1">
    <source>
        <dbReference type="Pfam" id="PF02627"/>
    </source>
</evidence>
<proteinExistence type="predicted"/>
<dbReference type="eggNOG" id="COG2128">
    <property type="taxonomic scope" value="Bacteria"/>
</dbReference>
<dbReference type="AlphaFoldDB" id="B4D476"/>
<dbReference type="EMBL" id="ABVL01000011">
    <property type="protein sequence ID" value="EDY18677.1"/>
    <property type="molecule type" value="Genomic_DNA"/>
</dbReference>
<name>B4D476_9BACT</name>
<evidence type="ECO:0000313" key="3">
    <source>
        <dbReference type="Proteomes" id="UP000005824"/>
    </source>
</evidence>
<dbReference type="PANTHER" id="PTHR35446">
    <property type="entry name" value="SI:CH211-175M2.5"/>
    <property type="match status" value="1"/>
</dbReference>
<organism evidence="2 3">
    <name type="scientific">Chthoniobacter flavus Ellin428</name>
    <dbReference type="NCBI Taxonomy" id="497964"/>
    <lineage>
        <taxon>Bacteria</taxon>
        <taxon>Pseudomonadati</taxon>
        <taxon>Verrucomicrobiota</taxon>
        <taxon>Spartobacteria</taxon>
        <taxon>Chthoniobacterales</taxon>
        <taxon>Chthoniobacteraceae</taxon>
        <taxon>Chthoniobacter</taxon>
    </lineage>
</organism>
<dbReference type="NCBIfam" id="TIGR00778">
    <property type="entry name" value="ahpD_dom"/>
    <property type="match status" value="1"/>
</dbReference>
<dbReference type="GO" id="GO:0051920">
    <property type="term" value="F:peroxiredoxin activity"/>
    <property type="evidence" value="ECO:0007669"/>
    <property type="project" value="InterPro"/>
</dbReference>
<dbReference type="PANTHER" id="PTHR35446:SF3">
    <property type="entry name" value="CMD DOMAIN-CONTAINING PROTEIN"/>
    <property type="match status" value="1"/>
</dbReference>
<dbReference type="Gene3D" id="1.20.1290.10">
    <property type="entry name" value="AhpD-like"/>
    <property type="match status" value="1"/>
</dbReference>
<dbReference type="STRING" id="497964.CfE428DRAFT_3714"/>
<dbReference type="NCBIfam" id="TIGR01926">
    <property type="entry name" value="peroxid_rel"/>
    <property type="match status" value="1"/>
</dbReference>
<gene>
    <name evidence="2" type="ORF">CfE428DRAFT_3714</name>
</gene>
<protein>
    <submittedName>
        <fullName evidence="2">Uncharacterized peroxidase-related enzyme</fullName>
    </submittedName>
</protein>
<reference evidence="2 3" key="1">
    <citation type="journal article" date="2011" name="J. Bacteriol.">
        <title>Genome sequence of Chthoniobacter flavus Ellin428, an aerobic heterotrophic soil bacterium.</title>
        <authorList>
            <person name="Kant R."/>
            <person name="van Passel M.W."/>
            <person name="Palva A."/>
            <person name="Lucas S."/>
            <person name="Lapidus A."/>
            <person name="Glavina Del Rio T."/>
            <person name="Dalin E."/>
            <person name="Tice H."/>
            <person name="Bruce D."/>
            <person name="Goodwin L."/>
            <person name="Pitluck S."/>
            <person name="Larimer F.W."/>
            <person name="Land M.L."/>
            <person name="Hauser L."/>
            <person name="Sangwan P."/>
            <person name="de Vos W.M."/>
            <person name="Janssen P.H."/>
            <person name="Smidt H."/>
        </authorList>
    </citation>
    <scope>NUCLEOTIDE SEQUENCE [LARGE SCALE GENOMIC DNA]</scope>
    <source>
        <strain evidence="2 3">Ellin428</strain>
    </source>
</reference>
<dbReference type="RefSeq" id="WP_006981039.1">
    <property type="nucleotide sequence ID" value="NZ_ABVL01000011.1"/>
</dbReference>
<dbReference type="Proteomes" id="UP000005824">
    <property type="component" value="Unassembled WGS sequence"/>
</dbReference>
<dbReference type="InterPro" id="IPR004675">
    <property type="entry name" value="AhpD_core"/>
</dbReference>
<dbReference type="InterPro" id="IPR003779">
    <property type="entry name" value="CMD-like"/>
</dbReference>
<keyword evidence="3" id="KW-1185">Reference proteome</keyword>
<dbReference type="InterPro" id="IPR029032">
    <property type="entry name" value="AhpD-like"/>
</dbReference>
<dbReference type="InParanoid" id="B4D476"/>